<dbReference type="SMART" id="SM00382">
    <property type="entry name" value="AAA"/>
    <property type="match status" value="1"/>
</dbReference>
<keyword evidence="2" id="KW-0547">Nucleotide-binding</keyword>
<keyword evidence="6" id="KW-0378">Hydrolase</keyword>
<dbReference type="EC" id="3.4.24.-" evidence="6"/>
<dbReference type="Proteomes" id="UP000316476">
    <property type="component" value="Unassembled WGS sequence"/>
</dbReference>
<dbReference type="EMBL" id="SJPZ01000002">
    <property type="protein sequence ID" value="TWU62302.1"/>
    <property type="molecule type" value="Genomic_DNA"/>
</dbReference>
<dbReference type="Pfam" id="PF00004">
    <property type="entry name" value="AAA"/>
    <property type="match status" value="1"/>
</dbReference>
<gene>
    <name evidence="6" type="primary">ftsH_4</name>
    <name evidence="6" type="ORF">V7x_40310</name>
</gene>
<dbReference type="AlphaFoldDB" id="A0A5C6FMC8"/>
<proteinExistence type="inferred from homology"/>
<evidence type="ECO:0000256" key="2">
    <source>
        <dbReference type="ARBA" id="ARBA00022741"/>
    </source>
</evidence>
<dbReference type="InterPro" id="IPR003959">
    <property type="entry name" value="ATPase_AAA_core"/>
</dbReference>
<organism evidence="6 7">
    <name type="scientific">Crateriforma conspicua</name>
    <dbReference type="NCBI Taxonomy" id="2527996"/>
    <lineage>
        <taxon>Bacteria</taxon>
        <taxon>Pseudomonadati</taxon>
        <taxon>Planctomycetota</taxon>
        <taxon>Planctomycetia</taxon>
        <taxon>Planctomycetales</taxon>
        <taxon>Planctomycetaceae</taxon>
        <taxon>Crateriforma</taxon>
    </lineage>
</organism>
<dbReference type="InterPro" id="IPR003593">
    <property type="entry name" value="AAA+_ATPase"/>
</dbReference>
<dbReference type="Gene3D" id="3.40.50.300">
    <property type="entry name" value="P-loop containing nucleotide triphosphate hydrolases"/>
    <property type="match status" value="1"/>
</dbReference>
<evidence type="ECO:0000256" key="1">
    <source>
        <dbReference type="ARBA" id="ARBA00006914"/>
    </source>
</evidence>
<name>A0A5C6FMC8_9PLAN</name>
<dbReference type="GO" id="GO:0016887">
    <property type="term" value="F:ATP hydrolysis activity"/>
    <property type="evidence" value="ECO:0007669"/>
    <property type="project" value="InterPro"/>
</dbReference>
<keyword evidence="3" id="KW-0067">ATP-binding</keyword>
<evidence type="ECO:0000256" key="3">
    <source>
        <dbReference type="ARBA" id="ARBA00022840"/>
    </source>
</evidence>
<evidence type="ECO:0000259" key="5">
    <source>
        <dbReference type="SMART" id="SM00382"/>
    </source>
</evidence>
<keyword evidence="6" id="KW-0482">Metalloprotease</keyword>
<dbReference type="GO" id="GO:0005524">
    <property type="term" value="F:ATP binding"/>
    <property type="evidence" value="ECO:0007669"/>
    <property type="project" value="UniProtKB-KW"/>
</dbReference>
<dbReference type="PANTHER" id="PTHR23073">
    <property type="entry name" value="26S PROTEASOME REGULATORY SUBUNIT"/>
    <property type="match status" value="1"/>
</dbReference>
<dbReference type="InterPro" id="IPR027417">
    <property type="entry name" value="P-loop_NTPase"/>
</dbReference>
<dbReference type="GO" id="GO:0008237">
    <property type="term" value="F:metallopeptidase activity"/>
    <property type="evidence" value="ECO:0007669"/>
    <property type="project" value="UniProtKB-KW"/>
</dbReference>
<feature type="region of interest" description="Disordered" evidence="4">
    <location>
        <begin position="53"/>
        <end position="72"/>
    </location>
</feature>
<dbReference type="Gene3D" id="1.10.8.60">
    <property type="match status" value="1"/>
</dbReference>
<feature type="domain" description="AAA+ ATPase" evidence="5">
    <location>
        <begin position="122"/>
        <end position="255"/>
    </location>
</feature>
<comment type="caution">
    <text evidence="6">The sequence shown here is derived from an EMBL/GenBank/DDBJ whole genome shotgun (WGS) entry which is preliminary data.</text>
</comment>
<comment type="similarity">
    <text evidence="1">Belongs to the AAA ATPase family.</text>
</comment>
<evidence type="ECO:0000256" key="4">
    <source>
        <dbReference type="SAM" id="MobiDB-lite"/>
    </source>
</evidence>
<dbReference type="CDD" id="cd19481">
    <property type="entry name" value="RecA-like_protease"/>
    <property type="match status" value="1"/>
</dbReference>
<reference evidence="6 7" key="1">
    <citation type="submission" date="2019-02" db="EMBL/GenBank/DDBJ databases">
        <title>Deep-cultivation of Planctomycetes and their phenomic and genomic characterization uncovers novel biology.</title>
        <authorList>
            <person name="Wiegand S."/>
            <person name="Jogler M."/>
            <person name="Boedeker C."/>
            <person name="Pinto D."/>
            <person name="Vollmers J."/>
            <person name="Rivas-Marin E."/>
            <person name="Kohn T."/>
            <person name="Peeters S.H."/>
            <person name="Heuer A."/>
            <person name="Rast P."/>
            <person name="Oberbeckmann S."/>
            <person name="Bunk B."/>
            <person name="Jeske O."/>
            <person name="Meyerdierks A."/>
            <person name="Storesund J.E."/>
            <person name="Kallscheuer N."/>
            <person name="Luecker S."/>
            <person name="Lage O.M."/>
            <person name="Pohl T."/>
            <person name="Merkel B.J."/>
            <person name="Hornburger P."/>
            <person name="Mueller R.-W."/>
            <person name="Bruemmer F."/>
            <person name="Labrenz M."/>
            <person name="Spormann A.M."/>
            <person name="Op Den Camp H."/>
            <person name="Overmann J."/>
            <person name="Amann R."/>
            <person name="Jetten M.S.M."/>
            <person name="Mascher T."/>
            <person name="Medema M.H."/>
            <person name="Devos D.P."/>
            <person name="Kaster A.-K."/>
            <person name="Ovreas L."/>
            <person name="Rohde M."/>
            <person name="Galperin M.Y."/>
            <person name="Jogler C."/>
        </authorList>
    </citation>
    <scope>NUCLEOTIDE SEQUENCE [LARGE SCALE GENOMIC DNA]</scope>
    <source>
        <strain evidence="6 7">V7</strain>
    </source>
</reference>
<protein>
    <submittedName>
        <fullName evidence="6">ATP-dependent zinc metalloprotease FtsH</fullName>
        <ecNumber evidence="6">3.4.24.-</ecNumber>
    </submittedName>
</protein>
<evidence type="ECO:0000313" key="6">
    <source>
        <dbReference type="EMBL" id="TWU62302.1"/>
    </source>
</evidence>
<evidence type="ECO:0000313" key="7">
    <source>
        <dbReference type="Proteomes" id="UP000316476"/>
    </source>
</evidence>
<keyword evidence="6" id="KW-0645">Protease</keyword>
<sequence length="338" mass="37958">MSRNNQMTEVHSLLRLFRAYRDQNDPAFRKIAQAIIDEQLAGNHHSIAKELKSALGTGSRRSGNSLSAVPRDRRRGEELLTIFHEPASTQHLVLDDATRERVDRVIDERRNEKKLASYGYSPKSKLLFWGAPGCGKTLTAHYLANQFNLKVGVVRLNALISSYMGDTASHLQRVFDIAQETPMVLVFDEIDSIAKNRDDANDVGELKRIVNSLLQAMDSFAAKESILIGASNLQYLLDPAIWRRFDDVIVFPKPTASLREAFIQHQLNGVTYTGGMKALVKKTSGMTFAQIEHVLVEAIKSMILEDQKQLTAEQVTRQLKYLQKMVSAMKQGQTGTDE</sequence>
<accession>A0A5C6FMC8</accession>
<dbReference type="InterPro" id="IPR050221">
    <property type="entry name" value="26S_Proteasome_ATPase"/>
</dbReference>
<dbReference type="SUPFAM" id="SSF52540">
    <property type="entry name" value="P-loop containing nucleoside triphosphate hydrolases"/>
    <property type="match status" value="1"/>
</dbReference>
<dbReference type="RefSeq" id="WP_197137957.1">
    <property type="nucleotide sequence ID" value="NZ_SJPZ01000002.1"/>
</dbReference>
<dbReference type="GO" id="GO:0006508">
    <property type="term" value="P:proteolysis"/>
    <property type="evidence" value="ECO:0007669"/>
    <property type="project" value="UniProtKB-KW"/>
</dbReference>